<evidence type="ECO:0000313" key="10">
    <source>
        <dbReference type="Proteomes" id="UP000323708"/>
    </source>
</evidence>
<dbReference type="Pfam" id="PF03734">
    <property type="entry name" value="YkuD"/>
    <property type="match status" value="1"/>
</dbReference>
<name>A0A5B0WYB5_9GAMM</name>
<dbReference type="InterPro" id="IPR005490">
    <property type="entry name" value="LD_TPept_cat_dom"/>
</dbReference>
<dbReference type="InterPro" id="IPR038063">
    <property type="entry name" value="Transpep_catalytic_dom"/>
</dbReference>
<comment type="similarity">
    <text evidence="2">Belongs to the YkuD family.</text>
</comment>
<reference evidence="9 10" key="1">
    <citation type="submission" date="2019-09" db="EMBL/GenBank/DDBJ databases">
        <authorList>
            <person name="Chen X.-Y."/>
        </authorList>
    </citation>
    <scope>NUCLEOTIDE SEQUENCE [LARGE SCALE GENOMIC DNA]</scope>
    <source>
        <strain evidence="9 10">NY5</strain>
    </source>
</reference>
<dbReference type="GO" id="GO:0008360">
    <property type="term" value="P:regulation of cell shape"/>
    <property type="evidence" value="ECO:0007669"/>
    <property type="project" value="UniProtKB-UniRule"/>
</dbReference>
<dbReference type="AlphaFoldDB" id="A0A5B0WYB5"/>
<dbReference type="PANTHER" id="PTHR36699:SF1">
    <property type="entry name" value="L,D-TRANSPEPTIDASE YAFK-RELATED"/>
    <property type="match status" value="1"/>
</dbReference>
<accession>A0A5B0WYB5</accession>
<feature type="domain" description="L,D-TPase catalytic" evidence="8">
    <location>
        <begin position="14"/>
        <end position="171"/>
    </location>
</feature>
<evidence type="ECO:0000259" key="8">
    <source>
        <dbReference type="PROSITE" id="PS52029"/>
    </source>
</evidence>
<evidence type="ECO:0000256" key="6">
    <source>
        <dbReference type="ARBA" id="ARBA00023316"/>
    </source>
</evidence>
<keyword evidence="5 7" id="KW-0573">Peptidoglycan synthesis</keyword>
<evidence type="ECO:0000256" key="7">
    <source>
        <dbReference type="PROSITE-ProRule" id="PRU01373"/>
    </source>
</evidence>
<protein>
    <submittedName>
        <fullName evidence="9">L,D-transpeptidase</fullName>
    </submittedName>
</protein>
<evidence type="ECO:0000256" key="5">
    <source>
        <dbReference type="ARBA" id="ARBA00022984"/>
    </source>
</evidence>
<keyword evidence="4 7" id="KW-0133">Cell shape</keyword>
<feature type="active site" description="Proton donor/acceptor" evidence="7">
    <location>
        <position position="128"/>
    </location>
</feature>
<evidence type="ECO:0000256" key="3">
    <source>
        <dbReference type="ARBA" id="ARBA00022679"/>
    </source>
</evidence>
<keyword evidence="10" id="KW-1185">Reference proteome</keyword>
<gene>
    <name evidence="9" type="ORF">F0M18_10060</name>
</gene>
<dbReference type="PANTHER" id="PTHR36699">
    <property type="entry name" value="LD-TRANSPEPTIDASE"/>
    <property type="match status" value="1"/>
</dbReference>
<proteinExistence type="inferred from homology"/>
<dbReference type="GO" id="GO:0009252">
    <property type="term" value="P:peptidoglycan biosynthetic process"/>
    <property type="evidence" value="ECO:0007669"/>
    <property type="project" value="UniProtKB-UniPathway"/>
</dbReference>
<evidence type="ECO:0000313" key="9">
    <source>
        <dbReference type="EMBL" id="KAA1192082.1"/>
    </source>
</evidence>
<dbReference type="GO" id="GO:0016740">
    <property type="term" value="F:transferase activity"/>
    <property type="evidence" value="ECO:0007669"/>
    <property type="project" value="UniProtKB-KW"/>
</dbReference>
<dbReference type="GO" id="GO:0071555">
    <property type="term" value="P:cell wall organization"/>
    <property type="evidence" value="ECO:0007669"/>
    <property type="project" value="UniProtKB-UniRule"/>
</dbReference>
<dbReference type="GO" id="GO:0004180">
    <property type="term" value="F:carboxypeptidase activity"/>
    <property type="evidence" value="ECO:0007669"/>
    <property type="project" value="UniProtKB-ARBA"/>
</dbReference>
<keyword evidence="6 7" id="KW-0961">Cell wall biogenesis/degradation</keyword>
<feature type="active site" description="Nucleophile" evidence="7">
    <location>
        <position position="147"/>
    </location>
</feature>
<dbReference type="PROSITE" id="PS52029">
    <property type="entry name" value="LD_TPASE"/>
    <property type="match status" value="1"/>
</dbReference>
<comment type="pathway">
    <text evidence="1 7">Cell wall biogenesis; peptidoglycan biosynthesis.</text>
</comment>
<dbReference type="Gene3D" id="2.40.440.10">
    <property type="entry name" value="L,D-transpeptidase catalytic domain-like"/>
    <property type="match status" value="1"/>
</dbReference>
<comment type="caution">
    <text evidence="9">The sequence shown here is derived from an EMBL/GenBank/DDBJ whole genome shotgun (WGS) entry which is preliminary data.</text>
</comment>
<evidence type="ECO:0000256" key="1">
    <source>
        <dbReference type="ARBA" id="ARBA00004752"/>
    </source>
</evidence>
<dbReference type="Proteomes" id="UP000323708">
    <property type="component" value="Unassembled WGS sequence"/>
</dbReference>
<keyword evidence="3" id="KW-0808">Transferase</keyword>
<dbReference type="EMBL" id="VTUX01000004">
    <property type="protein sequence ID" value="KAA1192082.1"/>
    <property type="molecule type" value="Genomic_DNA"/>
</dbReference>
<sequence>MLGAAPVLASQQNVSLLVDTRELALSVVQGKQVIQVFDNIAIGSNGATWNKQQGDEKTPLGEFRITEVRRSDRFVIFIAIDYPNLDHAQRALDEQRISMETYTAVKNAFARGRPPPQETRLGGHIGIHGLGSGDPEVHQSFNWTNGCIALTNEQLAELLPWLAPGTRVVIR</sequence>
<dbReference type="CDD" id="cd16913">
    <property type="entry name" value="YkuD_like"/>
    <property type="match status" value="1"/>
</dbReference>
<dbReference type="UniPathway" id="UPA00219"/>
<evidence type="ECO:0000256" key="2">
    <source>
        <dbReference type="ARBA" id="ARBA00005992"/>
    </source>
</evidence>
<organism evidence="9 10">
    <name type="scientific">Pseudohalioglobus sediminis</name>
    <dbReference type="NCBI Taxonomy" id="2606449"/>
    <lineage>
        <taxon>Bacteria</taxon>
        <taxon>Pseudomonadati</taxon>
        <taxon>Pseudomonadota</taxon>
        <taxon>Gammaproteobacteria</taxon>
        <taxon>Cellvibrionales</taxon>
        <taxon>Halieaceae</taxon>
        <taxon>Pseudohalioglobus</taxon>
    </lineage>
</organism>
<evidence type="ECO:0000256" key="4">
    <source>
        <dbReference type="ARBA" id="ARBA00022960"/>
    </source>
</evidence>
<dbReference type="SUPFAM" id="SSF141523">
    <property type="entry name" value="L,D-transpeptidase catalytic domain-like"/>
    <property type="match status" value="1"/>
</dbReference>